<feature type="compositionally biased region" description="Low complexity" evidence="1">
    <location>
        <begin position="142"/>
        <end position="152"/>
    </location>
</feature>
<name>A0A6A6IUB4_9PLEO</name>
<reference evidence="2" key="1">
    <citation type="journal article" date="2020" name="Stud. Mycol.">
        <title>101 Dothideomycetes genomes: a test case for predicting lifestyles and emergence of pathogens.</title>
        <authorList>
            <person name="Haridas S."/>
            <person name="Albert R."/>
            <person name="Binder M."/>
            <person name="Bloem J."/>
            <person name="Labutti K."/>
            <person name="Salamov A."/>
            <person name="Andreopoulos B."/>
            <person name="Baker S."/>
            <person name="Barry K."/>
            <person name="Bills G."/>
            <person name="Bluhm B."/>
            <person name="Cannon C."/>
            <person name="Castanera R."/>
            <person name="Culley D."/>
            <person name="Daum C."/>
            <person name="Ezra D."/>
            <person name="Gonzalez J."/>
            <person name="Henrissat B."/>
            <person name="Kuo A."/>
            <person name="Liang C."/>
            <person name="Lipzen A."/>
            <person name="Lutzoni F."/>
            <person name="Magnuson J."/>
            <person name="Mondo S."/>
            <person name="Nolan M."/>
            <person name="Ohm R."/>
            <person name="Pangilinan J."/>
            <person name="Park H.-J."/>
            <person name="Ramirez L."/>
            <person name="Alfaro M."/>
            <person name="Sun H."/>
            <person name="Tritt A."/>
            <person name="Yoshinaga Y."/>
            <person name="Zwiers L.-H."/>
            <person name="Turgeon B."/>
            <person name="Goodwin S."/>
            <person name="Spatafora J."/>
            <person name="Crous P."/>
            <person name="Grigoriev I."/>
        </authorList>
    </citation>
    <scope>NUCLEOTIDE SEQUENCE</scope>
    <source>
        <strain evidence="2">CBS 122368</strain>
    </source>
</reference>
<gene>
    <name evidence="2" type="ORF">BU26DRAFT_228603</name>
</gene>
<evidence type="ECO:0000313" key="2">
    <source>
        <dbReference type="EMBL" id="KAF2253707.1"/>
    </source>
</evidence>
<keyword evidence="3" id="KW-1185">Reference proteome</keyword>
<organism evidence="2 3">
    <name type="scientific">Trematosphaeria pertusa</name>
    <dbReference type="NCBI Taxonomy" id="390896"/>
    <lineage>
        <taxon>Eukaryota</taxon>
        <taxon>Fungi</taxon>
        <taxon>Dikarya</taxon>
        <taxon>Ascomycota</taxon>
        <taxon>Pezizomycotina</taxon>
        <taxon>Dothideomycetes</taxon>
        <taxon>Pleosporomycetidae</taxon>
        <taxon>Pleosporales</taxon>
        <taxon>Massarineae</taxon>
        <taxon>Trematosphaeriaceae</taxon>
        <taxon>Trematosphaeria</taxon>
    </lineage>
</organism>
<dbReference type="EMBL" id="ML987191">
    <property type="protein sequence ID" value="KAF2253707.1"/>
    <property type="molecule type" value="Genomic_DNA"/>
</dbReference>
<feature type="region of interest" description="Disordered" evidence="1">
    <location>
        <begin position="23"/>
        <end position="57"/>
    </location>
</feature>
<accession>A0A6A6IUB4</accession>
<proteinExistence type="predicted"/>
<dbReference type="RefSeq" id="XP_033688711.1">
    <property type="nucleotide sequence ID" value="XM_033820826.1"/>
</dbReference>
<evidence type="ECO:0000313" key="3">
    <source>
        <dbReference type="Proteomes" id="UP000800094"/>
    </source>
</evidence>
<evidence type="ECO:0000256" key="1">
    <source>
        <dbReference type="SAM" id="MobiDB-lite"/>
    </source>
</evidence>
<dbReference type="GeneID" id="54574156"/>
<sequence>MIELALQSSGLLNAVANEALCDEGSAGDGPREPVRDSSGTVSGAQRRTPLADRRGYTNGRSMVETLSRRPTQHQGRMTLAWKGTMRLRADNRESQASQRVAHFMKALARHGKKLDRLVVLFGSDRYYERSTHAPPSANPFHRSNNSRSYRSSATVQQHGQDVAHAPYPGGAGGEVDADGCVEEEEEVAFDMKGQGHVCTMGVFSGVWPHPVVRTSPT</sequence>
<dbReference type="AlphaFoldDB" id="A0A6A6IUB4"/>
<feature type="region of interest" description="Disordered" evidence="1">
    <location>
        <begin position="129"/>
        <end position="174"/>
    </location>
</feature>
<dbReference type="Proteomes" id="UP000800094">
    <property type="component" value="Unassembled WGS sequence"/>
</dbReference>
<protein>
    <submittedName>
        <fullName evidence="2">Uncharacterized protein</fullName>
    </submittedName>
</protein>